<sequence length="229" mass="25170">MGSQWINIGLLWRLDLGLKLLLDGVDYGIQVVQSEKVYKPRLAPPYITLGRFNIDDQSTWLSPTQADIADASGLIQPFWEMAHMAVSEIAYLNTYSTPTEYRVSLLGFLGNSKLRSIFAPNYQTSTGHIWYGMELIDARVVDLMAAASPEIGSSIRPGPALFSKNSNYVFLKNSQAVALFAGAMLILGTLPNNSCPANLTECSTVSRFIKISTMLTFKAGASALMTKFR</sequence>
<name>A0A3S5BTE6_9PLAT</name>
<evidence type="ECO:0000313" key="2">
    <source>
        <dbReference type="EMBL" id="VEL17519.1"/>
    </source>
</evidence>
<feature type="signal peptide" evidence="1">
    <location>
        <begin position="1"/>
        <end position="17"/>
    </location>
</feature>
<feature type="chain" id="PRO_5018743364" evidence="1">
    <location>
        <begin position="18"/>
        <end position="229"/>
    </location>
</feature>
<evidence type="ECO:0000313" key="3">
    <source>
        <dbReference type="Proteomes" id="UP000784294"/>
    </source>
</evidence>
<dbReference type="OrthoDB" id="10034530at2759"/>
<keyword evidence="3" id="KW-1185">Reference proteome</keyword>
<dbReference type="AlphaFoldDB" id="A0A3S5BTE6"/>
<dbReference type="EMBL" id="CAAALY010032998">
    <property type="protein sequence ID" value="VEL17519.1"/>
    <property type="molecule type" value="Genomic_DNA"/>
</dbReference>
<evidence type="ECO:0000256" key="1">
    <source>
        <dbReference type="SAM" id="SignalP"/>
    </source>
</evidence>
<comment type="caution">
    <text evidence="2">The sequence shown here is derived from an EMBL/GenBank/DDBJ whole genome shotgun (WGS) entry which is preliminary data.</text>
</comment>
<gene>
    <name evidence="2" type="ORF">PXEA_LOCUS10959</name>
</gene>
<reference evidence="2" key="1">
    <citation type="submission" date="2018-11" db="EMBL/GenBank/DDBJ databases">
        <authorList>
            <consortium name="Pathogen Informatics"/>
        </authorList>
    </citation>
    <scope>NUCLEOTIDE SEQUENCE</scope>
</reference>
<protein>
    <submittedName>
        <fullName evidence="2">Uncharacterized protein</fullName>
    </submittedName>
</protein>
<organism evidence="2 3">
    <name type="scientific">Protopolystoma xenopodis</name>
    <dbReference type="NCBI Taxonomy" id="117903"/>
    <lineage>
        <taxon>Eukaryota</taxon>
        <taxon>Metazoa</taxon>
        <taxon>Spiralia</taxon>
        <taxon>Lophotrochozoa</taxon>
        <taxon>Platyhelminthes</taxon>
        <taxon>Monogenea</taxon>
        <taxon>Polyopisthocotylea</taxon>
        <taxon>Polystomatidea</taxon>
        <taxon>Polystomatidae</taxon>
        <taxon>Protopolystoma</taxon>
    </lineage>
</organism>
<accession>A0A3S5BTE6</accession>
<keyword evidence="1" id="KW-0732">Signal</keyword>
<dbReference type="Proteomes" id="UP000784294">
    <property type="component" value="Unassembled WGS sequence"/>
</dbReference>
<proteinExistence type="predicted"/>